<dbReference type="EMBL" id="JBBPBM010000006">
    <property type="protein sequence ID" value="KAK8580886.1"/>
    <property type="molecule type" value="Genomic_DNA"/>
</dbReference>
<gene>
    <name evidence="1" type="ORF">V6N12_071136</name>
</gene>
<evidence type="ECO:0000313" key="2">
    <source>
        <dbReference type="Proteomes" id="UP001472677"/>
    </source>
</evidence>
<reference evidence="1 2" key="1">
    <citation type="journal article" date="2024" name="G3 (Bethesda)">
        <title>Genome assembly of Hibiscus sabdariffa L. provides insights into metabolisms of medicinal natural products.</title>
        <authorList>
            <person name="Kim T."/>
        </authorList>
    </citation>
    <scope>NUCLEOTIDE SEQUENCE [LARGE SCALE GENOMIC DNA]</scope>
    <source>
        <strain evidence="1">TK-2024</strain>
        <tissue evidence="1">Old leaves</tissue>
    </source>
</reference>
<protein>
    <submittedName>
        <fullName evidence="1">Uncharacterized protein</fullName>
    </submittedName>
</protein>
<name>A0ABR2FIW5_9ROSI</name>
<sequence>MSFWNRTGEWEVEVLSVEGDEIHETWIGSTCQPPHDTNREIWSRQQSTQSDKPMLNLPHIPVLNSVCLL</sequence>
<accession>A0ABR2FIW5</accession>
<proteinExistence type="predicted"/>
<organism evidence="1 2">
    <name type="scientific">Hibiscus sabdariffa</name>
    <name type="common">roselle</name>
    <dbReference type="NCBI Taxonomy" id="183260"/>
    <lineage>
        <taxon>Eukaryota</taxon>
        <taxon>Viridiplantae</taxon>
        <taxon>Streptophyta</taxon>
        <taxon>Embryophyta</taxon>
        <taxon>Tracheophyta</taxon>
        <taxon>Spermatophyta</taxon>
        <taxon>Magnoliopsida</taxon>
        <taxon>eudicotyledons</taxon>
        <taxon>Gunneridae</taxon>
        <taxon>Pentapetalae</taxon>
        <taxon>rosids</taxon>
        <taxon>malvids</taxon>
        <taxon>Malvales</taxon>
        <taxon>Malvaceae</taxon>
        <taxon>Malvoideae</taxon>
        <taxon>Hibiscus</taxon>
    </lineage>
</organism>
<dbReference type="Proteomes" id="UP001472677">
    <property type="component" value="Unassembled WGS sequence"/>
</dbReference>
<evidence type="ECO:0000313" key="1">
    <source>
        <dbReference type="EMBL" id="KAK8580886.1"/>
    </source>
</evidence>
<keyword evidence="2" id="KW-1185">Reference proteome</keyword>
<comment type="caution">
    <text evidence="1">The sequence shown here is derived from an EMBL/GenBank/DDBJ whole genome shotgun (WGS) entry which is preliminary data.</text>
</comment>